<dbReference type="EMBL" id="FSQW01000001">
    <property type="protein sequence ID" value="SIN63002.1"/>
    <property type="molecule type" value="Genomic_DNA"/>
</dbReference>
<evidence type="ECO:0000313" key="1">
    <source>
        <dbReference type="EMBL" id="SIN63002.1"/>
    </source>
</evidence>
<dbReference type="AlphaFoldDB" id="A0A1N6CWW1"/>
<keyword evidence="2" id="KW-1185">Reference proteome</keyword>
<proteinExistence type="predicted"/>
<dbReference type="Proteomes" id="UP000185192">
    <property type="component" value="Unassembled WGS sequence"/>
</dbReference>
<name>A0A1N6CWW1_9SPHN</name>
<sequence>MDFTYRDIVETFRVKHEIDPDRKSAFRGRLQHFQRQGFPPGINTGKGKAASYRWRELILLGLALEYAEIGSTPDRSIKEVSKFSDMLVLAVARSLNAGDVAEEDRPSFLCIELSALLPLKTEDNWNQEIKLLSIREMNEVFSELGVATMQSPYAIIDLRQFVAGLLTSLEQVVAWSRVDLVKSLRQWARTMADFQDNIDA</sequence>
<organism evidence="1 2">
    <name type="scientific">Parasphingorhabdus marina DSM 22363</name>
    <dbReference type="NCBI Taxonomy" id="1123272"/>
    <lineage>
        <taxon>Bacteria</taxon>
        <taxon>Pseudomonadati</taxon>
        <taxon>Pseudomonadota</taxon>
        <taxon>Alphaproteobacteria</taxon>
        <taxon>Sphingomonadales</taxon>
        <taxon>Sphingomonadaceae</taxon>
        <taxon>Parasphingorhabdus</taxon>
    </lineage>
</organism>
<reference evidence="2" key="1">
    <citation type="submission" date="2016-11" db="EMBL/GenBank/DDBJ databases">
        <authorList>
            <person name="Varghese N."/>
            <person name="Submissions S."/>
        </authorList>
    </citation>
    <scope>NUCLEOTIDE SEQUENCE [LARGE SCALE GENOMIC DNA]</scope>
    <source>
        <strain evidence="2">DSM 22363</strain>
    </source>
</reference>
<dbReference type="STRING" id="1123272.SAMN02745824_1162"/>
<protein>
    <submittedName>
        <fullName evidence="1">Uncharacterized protein</fullName>
    </submittedName>
</protein>
<dbReference type="OrthoDB" id="7478829at2"/>
<accession>A0A1N6CWW1</accession>
<evidence type="ECO:0000313" key="2">
    <source>
        <dbReference type="Proteomes" id="UP000185192"/>
    </source>
</evidence>
<gene>
    <name evidence="1" type="ORF">SAMN02745824_1162</name>
</gene>
<dbReference type="RefSeq" id="WP_143182733.1">
    <property type="nucleotide sequence ID" value="NZ_FSQW01000001.1"/>
</dbReference>